<organism evidence="7 8">
    <name type="scientific">Rheinheimera riviphila</name>
    <dbReference type="NCBI Taxonomy" id="1834037"/>
    <lineage>
        <taxon>Bacteria</taxon>
        <taxon>Pseudomonadati</taxon>
        <taxon>Pseudomonadota</taxon>
        <taxon>Gammaproteobacteria</taxon>
        <taxon>Chromatiales</taxon>
        <taxon>Chromatiaceae</taxon>
        <taxon>Rheinheimera</taxon>
    </lineage>
</organism>
<evidence type="ECO:0000313" key="7">
    <source>
        <dbReference type="EMBL" id="RVU35364.1"/>
    </source>
</evidence>
<dbReference type="InterPro" id="IPR043128">
    <property type="entry name" value="Rev_trsase/Diguanyl_cyclase"/>
</dbReference>
<feature type="domain" description="GGDEF" evidence="6">
    <location>
        <begin position="192"/>
        <end position="323"/>
    </location>
</feature>
<evidence type="ECO:0000256" key="3">
    <source>
        <dbReference type="ARBA" id="ARBA00034247"/>
    </source>
</evidence>
<evidence type="ECO:0000256" key="5">
    <source>
        <dbReference type="SAM" id="Phobius"/>
    </source>
</evidence>
<keyword evidence="5" id="KW-1133">Transmembrane helix</keyword>
<evidence type="ECO:0000256" key="4">
    <source>
        <dbReference type="SAM" id="Coils"/>
    </source>
</evidence>
<dbReference type="PANTHER" id="PTHR45138">
    <property type="entry name" value="REGULATORY COMPONENTS OF SENSORY TRANSDUCTION SYSTEM"/>
    <property type="match status" value="1"/>
</dbReference>
<dbReference type="NCBIfam" id="TIGR00254">
    <property type="entry name" value="GGDEF"/>
    <property type="match status" value="1"/>
</dbReference>
<comment type="caution">
    <text evidence="7">The sequence shown here is derived from an EMBL/GenBank/DDBJ whole genome shotgun (WGS) entry which is preliminary data.</text>
</comment>
<dbReference type="Proteomes" id="UP000283077">
    <property type="component" value="Unassembled WGS sequence"/>
</dbReference>
<name>A0A437QLG9_9GAMM</name>
<dbReference type="Gene3D" id="3.30.70.270">
    <property type="match status" value="1"/>
</dbReference>
<evidence type="ECO:0000259" key="6">
    <source>
        <dbReference type="PROSITE" id="PS50887"/>
    </source>
</evidence>
<evidence type="ECO:0000256" key="2">
    <source>
        <dbReference type="ARBA" id="ARBA00012528"/>
    </source>
</evidence>
<reference evidence="7 8" key="1">
    <citation type="submission" date="2019-01" db="EMBL/GenBank/DDBJ databases">
        <authorList>
            <person name="Chen W.-M."/>
        </authorList>
    </citation>
    <scope>NUCLEOTIDE SEQUENCE [LARGE SCALE GENOMIC DNA]</scope>
    <source>
        <strain evidence="7 8">KYPC3</strain>
    </source>
</reference>
<feature type="transmembrane region" description="Helical" evidence="5">
    <location>
        <begin position="26"/>
        <end position="47"/>
    </location>
</feature>
<accession>A0A437QLG9</accession>
<sequence>MDFIKEIFNGNFMPHGHCLLWRGDLLFLHVGGDLLTFTAYMLIPIALVKLVKSRDDFRFNWLFLMFAGFIFFCGATHLVGLINIWNGYYYIEGIVKFLTGIISMVTAVMLWHLLPEAISFPSRRQLQQKITELQQAEKQLAESNQRLEAEVKKRTAQLEKIATTDELTGLYNRREIMRILDVEISRVSRQQTALSIMMLDLDHFKAINDQYGHQTGDVTLQNAAASISQGIRKTDAIGRIGGEEFLIIMPDTTIESAYDHADRIRQTLAVQKAADTAEQGCTVSIGVAQFLQDDTLQSFIQRADETLYRAKAEGRNRVCRSLSE</sequence>
<dbReference type="PANTHER" id="PTHR45138:SF9">
    <property type="entry name" value="DIGUANYLATE CYCLASE DGCM-RELATED"/>
    <property type="match status" value="1"/>
</dbReference>
<keyword evidence="5" id="KW-0812">Transmembrane</keyword>
<dbReference type="InterPro" id="IPR058544">
    <property type="entry name" value="ETR1_N"/>
</dbReference>
<dbReference type="InterPro" id="IPR029787">
    <property type="entry name" value="Nucleotide_cyclase"/>
</dbReference>
<dbReference type="EMBL" id="SACS01000016">
    <property type="protein sequence ID" value="RVU35364.1"/>
    <property type="molecule type" value="Genomic_DNA"/>
</dbReference>
<dbReference type="InterPro" id="IPR050469">
    <property type="entry name" value="Diguanylate_Cyclase"/>
</dbReference>
<dbReference type="GO" id="GO:0052621">
    <property type="term" value="F:diguanylate cyclase activity"/>
    <property type="evidence" value="ECO:0007669"/>
    <property type="project" value="UniProtKB-EC"/>
</dbReference>
<comment type="cofactor">
    <cofactor evidence="1">
        <name>Mg(2+)</name>
        <dbReference type="ChEBI" id="CHEBI:18420"/>
    </cofactor>
</comment>
<dbReference type="PROSITE" id="PS50887">
    <property type="entry name" value="GGDEF"/>
    <property type="match status" value="1"/>
</dbReference>
<feature type="transmembrane region" description="Helical" evidence="5">
    <location>
        <begin position="94"/>
        <end position="114"/>
    </location>
</feature>
<dbReference type="AlphaFoldDB" id="A0A437QLG9"/>
<proteinExistence type="predicted"/>
<keyword evidence="5" id="KW-0472">Membrane</keyword>
<evidence type="ECO:0000256" key="1">
    <source>
        <dbReference type="ARBA" id="ARBA00001946"/>
    </source>
</evidence>
<dbReference type="RefSeq" id="WP_127700038.1">
    <property type="nucleotide sequence ID" value="NZ_SACS01000016.1"/>
</dbReference>
<feature type="coiled-coil region" evidence="4">
    <location>
        <begin position="123"/>
        <end position="164"/>
    </location>
</feature>
<dbReference type="CDD" id="cd01949">
    <property type="entry name" value="GGDEF"/>
    <property type="match status" value="1"/>
</dbReference>
<dbReference type="SMART" id="SM00267">
    <property type="entry name" value="GGDEF"/>
    <property type="match status" value="1"/>
</dbReference>
<dbReference type="OrthoDB" id="9805474at2"/>
<dbReference type="EC" id="2.7.7.65" evidence="2"/>
<evidence type="ECO:0000313" key="8">
    <source>
        <dbReference type="Proteomes" id="UP000283077"/>
    </source>
</evidence>
<dbReference type="InterPro" id="IPR000160">
    <property type="entry name" value="GGDEF_dom"/>
</dbReference>
<keyword evidence="4" id="KW-0175">Coiled coil</keyword>
<comment type="catalytic activity">
    <reaction evidence="3">
        <text>2 GTP = 3',3'-c-di-GMP + 2 diphosphate</text>
        <dbReference type="Rhea" id="RHEA:24898"/>
        <dbReference type="ChEBI" id="CHEBI:33019"/>
        <dbReference type="ChEBI" id="CHEBI:37565"/>
        <dbReference type="ChEBI" id="CHEBI:58805"/>
        <dbReference type="EC" id="2.7.7.65"/>
    </reaction>
</comment>
<gene>
    <name evidence="7" type="ORF">EOE67_14405</name>
</gene>
<dbReference type="Pfam" id="PF00990">
    <property type="entry name" value="GGDEF"/>
    <property type="match status" value="1"/>
</dbReference>
<dbReference type="FunFam" id="3.30.70.270:FF:000001">
    <property type="entry name" value="Diguanylate cyclase domain protein"/>
    <property type="match status" value="1"/>
</dbReference>
<dbReference type="Pfam" id="PF25487">
    <property type="entry name" value="ETR1_N"/>
    <property type="match status" value="1"/>
</dbReference>
<keyword evidence="8" id="KW-1185">Reference proteome</keyword>
<feature type="transmembrane region" description="Helical" evidence="5">
    <location>
        <begin position="59"/>
        <end position="82"/>
    </location>
</feature>
<protein>
    <recommendedName>
        <fullName evidence="2">diguanylate cyclase</fullName>
        <ecNumber evidence="2">2.7.7.65</ecNumber>
    </recommendedName>
</protein>
<dbReference type="SUPFAM" id="SSF55073">
    <property type="entry name" value="Nucleotide cyclase"/>
    <property type="match status" value="1"/>
</dbReference>